<dbReference type="GO" id="GO:0045227">
    <property type="term" value="P:capsule polysaccharide biosynthetic process"/>
    <property type="evidence" value="ECO:0007669"/>
    <property type="project" value="InterPro"/>
</dbReference>
<protein>
    <recommendedName>
        <fullName evidence="4">Capsule biosynthesis protein CapB</fullName>
    </recommendedName>
</protein>
<feature type="compositionally biased region" description="Basic residues" evidence="1">
    <location>
        <begin position="1220"/>
        <end position="1233"/>
    </location>
</feature>
<dbReference type="InterPro" id="IPR008337">
    <property type="entry name" value="Capsule_biosynth_CapB"/>
</dbReference>
<feature type="region of interest" description="Disordered" evidence="1">
    <location>
        <begin position="1156"/>
        <end position="1551"/>
    </location>
</feature>
<dbReference type="RefSeq" id="WP_267771634.1">
    <property type="nucleotide sequence ID" value="NZ_JAPNKE010000002.1"/>
</dbReference>
<feature type="compositionally biased region" description="Basic residues" evidence="1">
    <location>
        <begin position="1465"/>
        <end position="1500"/>
    </location>
</feature>
<dbReference type="GO" id="GO:0005524">
    <property type="term" value="F:ATP binding"/>
    <property type="evidence" value="ECO:0007669"/>
    <property type="project" value="InterPro"/>
</dbReference>
<dbReference type="Proteomes" id="UP001150924">
    <property type="component" value="Unassembled WGS sequence"/>
</dbReference>
<dbReference type="SUPFAM" id="SSF53623">
    <property type="entry name" value="MurD-like peptide ligases, catalytic domain"/>
    <property type="match status" value="1"/>
</dbReference>
<keyword evidence="3" id="KW-1185">Reference proteome</keyword>
<dbReference type="InterPro" id="IPR016024">
    <property type="entry name" value="ARM-type_fold"/>
</dbReference>
<feature type="compositionally biased region" description="Basic residues" evidence="1">
    <location>
        <begin position="1317"/>
        <end position="1343"/>
    </location>
</feature>
<dbReference type="InterPro" id="IPR036565">
    <property type="entry name" value="Mur-like_cat_sf"/>
</dbReference>
<proteinExistence type="predicted"/>
<feature type="compositionally biased region" description="Basic residues" evidence="1">
    <location>
        <begin position="1441"/>
        <end position="1452"/>
    </location>
</feature>
<organism evidence="2 3">
    <name type="scientific">Nannocystis pusilla</name>
    <dbReference type="NCBI Taxonomy" id="889268"/>
    <lineage>
        <taxon>Bacteria</taxon>
        <taxon>Pseudomonadati</taxon>
        <taxon>Myxococcota</taxon>
        <taxon>Polyangia</taxon>
        <taxon>Nannocystales</taxon>
        <taxon>Nannocystaceae</taxon>
        <taxon>Nannocystis</taxon>
    </lineage>
</organism>
<name>A0A9X3IYY0_9BACT</name>
<feature type="compositionally biased region" description="Basic residues" evidence="1">
    <location>
        <begin position="1529"/>
        <end position="1551"/>
    </location>
</feature>
<gene>
    <name evidence="2" type="ORF">OV079_26170</name>
</gene>
<feature type="compositionally biased region" description="Basic and acidic residues" evidence="1">
    <location>
        <begin position="1207"/>
        <end position="1219"/>
    </location>
</feature>
<evidence type="ECO:0000313" key="2">
    <source>
        <dbReference type="EMBL" id="MCY1008981.1"/>
    </source>
</evidence>
<sequence>MTAIIDAITEAILRPLDPLTARLRARAAAALAARLAASADVPPELRPDLFELAGLRRAPARRALVAEHALKDIVPRTCLCITVLRREHALLQSREAELVAAALAAKDPGTQKAVLAAAIRRHARGFRERQADLRALGRWLDHDALRERLAAEQALLEEQIELAVRLVGAATAEVAYDERAEVFPCLISQLTWLPRFTLRLACLEALAAILDRLAEAGQAHELDLDLDLRLATAARGRAGDSAEHPWVQAAALALLDRVSLDAPEGSRFAIPQLRLRAGARREHRGYAPTAEALELAEARLISPRGGPRDFLVRALVVEFLARRAARGRDPIRCVDILFNAVDDASEHVRISLCAAAVEVRPIDPRGAALLTILASDGSARVRAAALRGLLRGPTDAPALATLLADEASPLVLRIACAEIVKMAEGTWHAEPGNFVQLSAVLARIATRDDHPPVVHEAAAAALQAIDSALDPARRAWTGVFAEALARTPPGKAVRVSLRRPDLPPPGDAAWLGRILAALTREDWGVDAHVRKDSIFLRRGDRWGARLWRLWHELRHPGPNKRQGFSHVRGRVLRGDLRAHSGRLHEVVATEVPGERVHSEREGGWGRHLPLVDDLLGLPVLRPRLVRVVSSQGTTELRWHRPLWQRIAAHLRLSLRYAQLAELRRQALDAQEPAARAAYARVLREQYGVELYFVPHPAPGASLARTAPSQLLQLFGANEARAEPIYTSVDIPVTQSVRVTAEVARAVSAPQPAAASAMTGLGALLLGVPLEVPELGEPVLADIFTLSGSSQTALALFLAALAAMLFVGTYLRTRAIARDRAAIPLVIGGWGTRGKSGTERLKAGLFHGLGYRVFAKTTGCEAMFIHAQPRGQAMEIYTFRPYGKATIWEQRTLLNLAAKTGSDVFLWECMALNPAYVEILQHHWMRDDAATITNCYPDHEDIQGPAGMDVAEVISRFVPTGARTVTSEINFLPVLRDAAGRRGSDLDAIDEFAGDLLPADLLALIPYEEHPRNVALVARLAEHLGLDRTLAIATMAEHVVPDLGVLKRYGPARMAGRTLEFINGCSANERAGFLSNWRRTGCDRLDLEKEPDHYVITVVNNREDRVARSQVFARLLVEDVAADRHVLIGTNTQGLVGYIREALEGFLAAQEIVSRDDLSDGPAGRARPPAPGPPARARAPGRARGPARPAGDLRPRRRPLARRRARRDRPPLRALPERRSARQHRARRGAYHRPQRAEPVAGRPGRVGGCPRGQRPARVRAPRQPAGGRGSLPPPARAHGRVRAPQGPRRGHLRRGQRHAARPRPRRRARRLSQPVHGPHRRRRRPADHRRPGHPPLRPRRPARGARDPHGHPEHQGHRPRLRLPLDRPRHRPAEPRRPRQPRARGAPPGPAAARPARRPRPHRLGPGRRPARAAHRLRRRGRAAELRRRPRPRPPPDPRRRPVRRPRPRRSPRQVARLARELRRIPRRRPPLLHRPPGHARPRLPPHQPRPRRRSHARARQPREGRLAHPRPPPAQRRPVTRPLSTRCRGARRSRSRANRKRSARGPRRRS</sequence>
<feature type="compositionally biased region" description="Basic residues" evidence="1">
    <location>
        <begin position="1194"/>
        <end position="1206"/>
    </location>
</feature>
<dbReference type="PRINTS" id="PR01758">
    <property type="entry name" value="CAPSULEPROTB"/>
</dbReference>
<dbReference type="SUPFAM" id="SSF48371">
    <property type="entry name" value="ARM repeat"/>
    <property type="match status" value="1"/>
</dbReference>
<evidence type="ECO:0000256" key="1">
    <source>
        <dbReference type="SAM" id="MobiDB-lite"/>
    </source>
</evidence>
<comment type="caution">
    <text evidence="2">The sequence shown here is derived from an EMBL/GenBank/DDBJ whole genome shotgun (WGS) entry which is preliminary data.</text>
</comment>
<evidence type="ECO:0000313" key="3">
    <source>
        <dbReference type="Proteomes" id="UP001150924"/>
    </source>
</evidence>
<evidence type="ECO:0008006" key="4">
    <source>
        <dbReference type="Google" id="ProtNLM"/>
    </source>
</evidence>
<dbReference type="EMBL" id="JAPNKE010000002">
    <property type="protein sequence ID" value="MCY1008981.1"/>
    <property type="molecule type" value="Genomic_DNA"/>
</dbReference>
<feature type="compositionally biased region" description="Low complexity" evidence="1">
    <location>
        <begin position="1174"/>
        <end position="1191"/>
    </location>
</feature>
<feature type="compositionally biased region" description="Low complexity" evidence="1">
    <location>
        <begin position="1383"/>
        <end position="1394"/>
    </location>
</feature>
<feature type="compositionally biased region" description="Basic and acidic residues" evidence="1">
    <location>
        <begin position="1363"/>
        <end position="1377"/>
    </location>
</feature>
<accession>A0A9X3IYY0</accession>
<feature type="compositionally biased region" description="Basic and acidic residues" evidence="1">
    <location>
        <begin position="1344"/>
        <end position="1356"/>
    </location>
</feature>
<reference evidence="2" key="1">
    <citation type="submission" date="2022-11" db="EMBL/GenBank/DDBJ databases">
        <title>Minimal conservation of predation-associated metabolite biosynthetic gene clusters underscores biosynthetic potential of Myxococcota including descriptions for ten novel species: Archangium lansinium sp. nov., Myxococcus landrumus sp. nov., Nannocystis bai.</title>
        <authorList>
            <person name="Ahearne A."/>
            <person name="Stevens C."/>
            <person name="Phillips K."/>
        </authorList>
    </citation>
    <scope>NUCLEOTIDE SEQUENCE</scope>
    <source>
        <strain evidence="2">Na p29</strain>
    </source>
</reference>
<dbReference type="GO" id="GO:0016020">
    <property type="term" value="C:membrane"/>
    <property type="evidence" value="ECO:0007669"/>
    <property type="project" value="InterPro"/>
</dbReference>
<feature type="compositionally biased region" description="Basic residues" evidence="1">
    <location>
        <begin position="1288"/>
        <end position="1310"/>
    </location>
</feature>
<feature type="compositionally biased region" description="Basic residues" evidence="1">
    <location>
        <begin position="1395"/>
        <end position="1421"/>
    </location>
</feature>